<evidence type="ECO:0000259" key="1">
    <source>
        <dbReference type="Pfam" id="PF00534"/>
    </source>
</evidence>
<dbReference type="CDD" id="cd03801">
    <property type="entry name" value="GT4_PimA-like"/>
    <property type="match status" value="1"/>
</dbReference>
<dbReference type="InterPro" id="IPR001296">
    <property type="entry name" value="Glyco_trans_1"/>
</dbReference>
<dbReference type="SUPFAM" id="SSF53448">
    <property type="entry name" value="Nucleotide-diphospho-sugar transferases"/>
    <property type="match status" value="2"/>
</dbReference>
<accession>A0A370L6R3</accession>
<dbReference type="PANTHER" id="PTHR43179:SF7">
    <property type="entry name" value="RHAMNOSYLTRANSFERASE WBBL"/>
    <property type="match status" value="1"/>
</dbReference>
<dbReference type="GO" id="GO:0016757">
    <property type="term" value="F:glycosyltransferase activity"/>
    <property type="evidence" value="ECO:0007669"/>
    <property type="project" value="InterPro"/>
</dbReference>
<dbReference type="Gene3D" id="3.90.550.10">
    <property type="entry name" value="Spore Coat Polysaccharide Biosynthesis Protein SpsA, Chain A"/>
    <property type="match status" value="2"/>
</dbReference>
<evidence type="ECO:0000313" key="3">
    <source>
        <dbReference type="EMBL" id="RDJ25404.1"/>
    </source>
</evidence>
<dbReference type="SUPFAM" id="SSF53756">
    <property type="entry name" value="UDP-Glycosyltransferase/glycogen phosphorylase"/>
    <property type="match status" value="1"/>
</dbReference>
<dbReference type="EMBL" id="QQTP01000005">
    <property type="protein sequence ID" value="RDJ25404.1"/>
    <property type="molecule type" value="Genomic_DNA"/>
</dbReference>
<keyword evidence="4" id="KW-1185">Reference proteome</keyword>
<proteinExistence type="predicted"/>
<evidence type="ECO:0000259" key="2">
    <source>
        <dbReference type="Pfam" id="PF00535"/>
    </source>
</evidence>
<feature type="domain" description="Glycosyltransferase 2-like" evidence="2">
    <location>
        <begin position="354"/>
        <end position="525"/>
    </location>
</feature>
<dbReference type="InterPro" id="IPR001173">
    <property type="entry name" value="Glyco_trans_2-like"/>
</dbReference>
<evidence type="ECO:0000313" key="4">
    <source>
        <dbReference type="Proteomes" id="UP000255207"/>
    </source>
</evidence>
<comment type="caution">
    <text evidence="3">The sequence shown here is derived from an EMBL/GenBank/DDBJ whole genome shotgun (WGS) entry which is preliminary data.</text>
</comment>
<dbReference type="Gene3D" id="3.40.50.2000">
    <property type="entry name" value="Glycogen Phosphorylase B"/>
    <property type="match status" value="1"/>
</dbReference>
<dbReference type="OrthoDB" id="9783791at2"/>
<dbReference type="PANTHER" id="PTHR43179">
    <property type="entry name" value="RHAMNOSYLTRANSFERASE WBBL"/>
    <property type="match status" value="1"/>
</dbReference>
<dbReference type="CDD" id="cd04184">
    <property type="entry name" value="GT2_RfbC_Mx_like"/>
    <property type="match status" value="1"/>
</dbReference>
<protein>
    <submittedName>
        <fullName evidence="3">Glycosyltransferase</fullName>
    </submittedName>
</protein>
<keyword evidence="3" id="KW-0808">Transferase</keyword>
<sequence length="992" mass="110183">MTMRNSLKKTLRPAVLYIEARIPAAYRVRLAINRLISGHGNPLPYNANLLLTRQDDASFNFETIEGRYGHICKELTVALTKTEPQFPSALAAHTPPHFSLLMPVYKTPIALLEAAIHSVQSQTFLHWELCIVDDGSMSEALDAALDRYRQQDSRIKYRKLDTNAGIAHATNCALKMATAPFIGLIDHDDVLMPECLATINDAISSEASVDVVYSDEFKISESGKVVELFPKPDFSPTLMINCMYTGHFSVYRKELVERVGAFRSKYDFSQDYDLALRVFEHTTSVRHVARYLYGWRAIAGSAAADGKPYARSSNIAALQDALRRRNIPGQAAPLPAANRIEIRDADRASLPLVSIIIPSDNYTNIKHSIDSIRDKTQYKNYEIVIVTNSKLISRLREEPHGNIIFVPFDEKFSFSRKCNVGALASNGTYLCFYNDDVRTIRSDWLDELVDIFVHKDVGIVSPKLIYENGKIQYAGMVTGVRRLVGTAFHMFPPDTSAHFNFAQSVREVSIACGACMVVRSSLYAEIGGFDEQRFPIAHSDIDISFKVRQAGKSCIYTPYSVLRHIGHLSIGASKKEAKEKVIEKHDLELLKVWPLETARDPYFPEAMRSILFVDSQEEFTIHPPQKRAYKADGKSAVIFSHDLTSSGAPRVVLEIARLLTRQNWFVVVTTPSDGPLRQELTELGVTVITDALVMRRHDTIKDLYQQFDIAIGNTILSAPPLAQLAGLIPTMLYSHESELILDLAASKSQLITDAKSLPFVVTGSVRGSNALKALSIPSRILEYGVERSQPTSLREQTRPASKNLRLSLFGSFEPRKGQDLAIFGMSYLPAAAAASCHLSVVGRVLDPEYARIVKSSAPDTVSFIGEVPFREYAALLADSDAVIVPSRDDTLPYVSLDALASGKILIVSATTGTSAYLEHGVSGFVLSHNSPEEIALVIQRVHNMSPSQRRDMSKAAIAVFEKFFTMTAFEERVERHVEEAVQSFLAGRNPRA</sequence>
<feature type="domain" description="Glycosyltransferase 2-like" evidence="2">
    <location>
        <begin position="99"/>
        <end position="259"/>
    </location>
</feature>
<dbReference type="AlphaFoldDB" id="A0A370L6R3"/>
<organism evidence="3 4">
    <name type="scientific">Bosea caraganae</name>
    <dbReference type="NCBI Taxonomy" id="2763117"/>
    <lineage>
        <taxon>Bacteria</taxon>
        <taxon>Pseudomonadati</taxon>
        <taxon>Pseudomonadota</taxon>
        <taxon>Alphaproteobacteria</taxon>
        <taxon>Hyphomicrobiales</taxon>
        <taxon>Boseaceae</taxon>
        <taxon>Bosea</taxon>
    </lineage>
</organism>
<dbReference type="Pfam" id="PF00535">
    <property type="entry name" value="Glycos_transf_2"/>
    <property type="match status" value="2"/>
</dbReference>
<dbReference type="InterPro" id="IPR029044">
    <property type="entry name" value="Nucleotide-diphossugar_trans"/>
</dbReference>
<name>A0A370L6R3_9HYPH</name>
<reference evidence="4" key="1">
    <citation type="submission" date="2018-07" db="EMBL/GenBank/DDBJ databases">
        <authorList>
            <person name="Safronova V.I."/>
            <person name="Chirak E.R."/>
            <person name="Sazanova A.L."/>
        </authorList>
    </citation>
    <scope>NUCLEOTIDE SEQUENCE [LARGE SCALE GENOMIC DNA]</scope>
    <source>
        <strain evidence="4">RCAM04685</strain>
    </source>
</reference>
<gene>
    <name evidence="3" type="ORF">DWE98_11795</name>
</gene>
<dbReference type="Proteomes" id="UP000255207">
    <property type="component" value="Unassembled WGS sequence"/>
</dbReference>
<dbReference type="Pfam" id="PF00534">
    <property type="entry name" value="Glycos_transf_1"/>
    <property type="match status" value="1"/>
</dbReference>
<feature type="domain" description="Glycosyl transferase family 1" evidence="1">
    <location>
        <begin position="794"/>
        <end position="957"/>
    </location>
</feature>